<evidence type="ECO:0000256" key="6">
    <source>
        <dbReference type="ARBA" id="ARBA00023242"/>
    </source>
</evidence>
<keyword evidence="5 8" id="KW-0804">Transcription</keyword>
<comment type="function">
    <text evidence="8">Component of the sequence-specific heterotrimeric transcription factor (NF-Y) which specifically recognizes a 5'-CCAAT-3' box motif found in the promoters of its target genes.</text>
</comment>
<dbReference type="GO" id="GO:0003700">
    <property type="term" value="F:DNA-binding transcription factor activity"/>
    <property type="evidence" value="ECO:0007669"/>
    <property type="project" value="UniProtKB-UniRule"/>
</dbReference>
<reference evidence="11" key="1">
    <citation type="journal article" date="2020" name="Nat. Commun.">
        <title>Genome sequence of the cluster root forming white lupin.</title>
        <authorList>
            <person name="Hufnagel B."/>
            <person name="Marques A."/>
            <person name="Soriano A."/>
            <person name="Marques L."/>
            <person name="Divol F."/>
            <person name="Doumas P."/>
            <person name="Sallet E."/>
            <person name="Mancinotti D."/>
            <person name="Carrere S."/>
            <person name="Marande W."/>
            <person name="Arribat S."/>
            <person name="Keller J."/>
            <person name="Huneau C."/>
            <person name="Blein T."/>
            <person name="Aime D."/>
            <person name="Laguerre M."/>
            <person name="Taylor J."/>
            <person name="Schubert V."/>
            <person name="Nelson M."/>
            <person name="Geu-Flores F."/>
            <person name="Crespi M."/>
            <person name="Gallardo-Guerrero K."/>
            <person name="Delaux P.-M."/>
            <person name="Salse J."/>
            <person name="Berges H."/>
            <person name="Guyot R."/>
            <person name="Gouzy J."/>
            <person name="Peret B."/>
        </authorList>
    </citation>
    <scope>NUCLEOTIDE SEQUENCE [LARGE SCALE GENOMIC DNA]</scope>
    <source>
        <strain evidence="11">cv. Amiga</strain>
    </source>
</reference>
<feature type="compositionally biased region" description="Polar residues" evidence="9">
    <location>
        <begin position="230"/>
        <end position="244"/>
    </location>
</feature>
<dbReference type="PROSITE" id="PS51152">
    <property type="entry name" value="NFYA_HAP2_2"/>
    <property type="match status" value="1"/>
</dbReference>
<dbReference type="GO" id="GO:0016602">
    <property type="term" value="C:CCAAT-binding factor complex"/>
    <property type="evidence" value="ECO:0007669"/>
    <property type="project" value="InterPro"/>
</dbReference>
<dbReference type="GO" id="GO:0003677">
    <property type="term" value="F:DNA binding"/>
    <property type="evidence" value="ECO:0007669"/>
    <property type="project" value="UniProtKB-KW"/>
</dbReference>
<comment type="similarity">
    <text evidence="8">Belongs to the NFYA/HAP2 subunit family.</text>
</comment>
<protein>
    <recommendedName>
        <fullName evidence="8">Nuclear transcription factor Y subunit</fullName>
    </recommendedName>
</protein>
<evidence type="ECO:0000256" key="2">
    <source>
        <dbReference type="ARBA" id="ARBA00023015"/>
    </source>
</evidence>
<evidence type="ECO:0000313" key="11">
    <source>
        <dbReference type="Proteomes" id="UP000447434"/>
    </source>
</evidence>
<name>A0A6A4QSJ1_LUPAL</name>
<feature type="region of interest" description="Disordered" evidence="9">
    <location>
        <begin position="1"/>
        <end position="53"/>
    </location>
</feature>
<evidence type="ECO:0000256" key="1">
    <source>
        <dbReference type="ARBA" id="ARBA00004123"/>
    </source>
</evidence>
<dbReference type="OrthoDB" id="1097733at2759"/>
<dbReference type="Pfam" id="PF02045">
    <property type="entry name" value="CBFB_NFYA"/>
    <property type="match status" value="1"/>
</dbReference>
<dbReference type="Proteomes" id="UP000447434">
    <property type="component" value="Chromosome 3"/>
</dbReference>
<gene>
    <name evidence="10" type="ORF">Lalb_Chr03g0034101</name>
</gene>
<comment type="caution">
    <text evidence="10">The sequence shown here is derived from an EMBL/GenBank/DDBJ whole genome shotgun (WGS) entry which is preliminary data.</text>
</comment>
<evidence type="ECO:0000256" key="9">
    <source>
        <dbReference type="SAM" id="MobiDB-lite"/>
    </source>
</evidence>
<dbReference type="AlphaFoldDB" id="A0A6A4QSJ1"/>
<dbReference type="Gene3D" id="6.10.250.2430">
    <property type="match status" value="1"/>
</dbReference>
<dbReference type="PANTHER" id="PTHR12632">
    <property type="entry name" value="TRANSCRIPTION FACTOR NF-Y ALPHA-RELATED"/>
    <property type="match status" value="1"/>
</dbReference>
<feature type="compositionally biased region" description="Basic and acidic residues" evidence="9">
    <location>
        <begin position="82"/>
        <end position="92"/>
    </location>
</feature>
<evidence type="ECO:0000256" key="7">
    <source>
        <dbReference type="ARBA" id="ARBA00025911"/>
    </source>
</evidence>
<keyword evidence="6 8" id="KW-0539">Nucleus</keyword>
<dbReference type="PROSITE" id="PS00686">
    <property type="entry name" value="NFYA_HAP2_1"/>
    <property type="match status" value="1"/>
</dbReference>
<dbReference type="InterPro" id="IPR001289">
    <property type="entry name" value="NFYA"/>
</dbReference>
<sequence length="333" mass="36505">MPGKPDTDDWRAERGEQIQFQSSIFSQSQPWWQGVRGNASKSSSADQQNGSVMNGVAQSETNEGLLHGVDFNKQMQPGADKSGGDVAKEHQSIKHALSSTPYTVGKHLVPNSQMELVGHSVVLTSYPYSDAQYGGLLTNFGQQAMINPQLYGIHHTRMPLPLEMEEEPVYVNAKQYHGILRRRQSRAKAELEKKVIKARKPYLHESRHLHALRRARGNGGRFLNTKKLEGNSSDGTIGNNNGANPLTLSGSSSAAHHLVTNNGILVSSNDQYGASQSMVEDIHQVQSFTIGYHDGNGLSSPYYSQLNGKKDGDCFGRERESVRMHGAPNGAVK</sequence>
<dbReference type="SMART" id="SM00521">
    <property type="entry name" value="CBF"/>
    <property type="match status" value="1"/>
</dbReference>
<accession>A0A6A4QSJ1</accession>
<evidence type="ECO:0000256" key="3">
    <source>
        <dbReference type="ARBA" id="ARBA00023125"/>
    </source>
</evidence>
<evidence type="ECO:0000256" key="5">
    <source>
        <dbReference type="ARBA" id="ARBA00023163"/>
    </source>
</evidence>
<feature type="region of interest" description="Disordered" evidence="9">
    <location>
        <begin position="221"/>
        <end position="244"/>
    </location>
</feature>
<comment type="subunit">
    <text evidence="7">Heterotrimeric transcription factor composed of three components, NF-YA, NF-YB and NF-YC. NF-YB and NF-YC must interact and dimerize for NF-YA association and DNA binding.</text>
</comment>
<feature type="compositionally biased region" description="Low complexity" evidence="9">
    <location>
        <begin position="17"/>
        <end position="29"/>
    </location>
</feature>
<evidence type="ECO:0000256" key="8">
    <source>
        <dbReference type="RuleBase" id="RU367155"/>
    </source>
</evidence>
<dbReference type="PRINTS" id="PR00616">
    <property type="entry name" value="CCAATSUBUNTB"/>
</dbReference>
<evidence type="ECO:0000256" key="4">
    <source>
        <dbReference type="ARBA" id="ARBA00023159"/>
    </source>
</evidence>
<keyword evidence="4" id="KW-0010">Activator</keyword>
<feature type="compositionally biased region" description="Polar residues" evidence="9">
    <location>
        <begin position="39"/>
        <end position="53"/>
    </location>
</feature>
<comment type="subcellular location">
    <subcellularLocation>
        <location evidence="1 8">Nucleus</location>
    </subcellularLocation>
</comment>
<feature type="region of interest" description="Disordered" evidence="9">
    <location>
        <begin position="72"/>
        <end position="92"/>
    </location>
</feature>
<organism evidence="10 11">
    <name type="scientific">Lupinus albus</name>
    <name type="common">White lupine</name>
    <name type="synonym">Lupinus termis</name>
    <dbReference type="NCBI Taxonomy" id="3870"/>
    <lineage>
        <taxon>Eukaryota</taxon>
        <taxon>Viridiplantae</taxon>
        <taxon>Streptophyta</taxon>
        <taxon>Embryophyta</taxon>
        <taxon>Tracheophyta</taxon>
        <taxon>Spermatophyta</taxon>
        <taxon>Magnoliopsida</taxon>
        <taxon>eudicotyledons</taxon>
        <taxon>Gunneridae</taxon>
        <taxon>Pentapetalae</taxon>
        <taxon>rosids</taxon>
        <taxon>fabids</taxon>
        <taxon>Fabales</taxon>
        <taxon>Fabaceae</taxon>
        <taxon>Papilionoideae</taxon>
        <taxon>50 kb inversion clade</taxon>
        <taxon>genistoids sensu lato</taxon>
        <taxon>core genistoids</taxon>
        <taxon>Genisteae</taxon>
        <taxon>Lupinus</taxon>
    </lineage>
</organism>
<evidence type="ECO:0000313" key="10">
    <source>
        <dbReference type="EMBL" id="KAE9617318.1"/>
    </source>
</evidence>
<keyword evidence="11" id="KW-1185">Reference proteome</keyword>
<keyword evidence="2 8" id="KW-0805">Transcription regulation</keyword>
<dbReference type="InterPro" id="IPR018362">
    <property type="entry name" value="CCAAT-binding_factor_CS"/>
</dbReference>
<dbReference type="EMBL" id="WOCE01000003">
    <property type="protein sequence ID" value="KAE9617318.1"/>
    <property type="molecule type" value="Genomic_DNA"/>
</dbReference>
<proteinExistence type="inferred from homology"/>
<feature type="compositionally biased region" description="Basic and acidic residues" evidence="9">
    <location>
        <begin position="1"/>
        <end position="16"/>
    </location>
</feature>
<keyword evidence="3 8" id="KW-0238">DNA-binding</keyword>